<keyword evidence="5 6" id="KW-0464">Manganese</keyword>
<evidence type="ECO:0000256" key="2">
    <source>
        <dbReference type="ARBA" id="ARBA00007456"/>
    </source>
</evidence>
<evidence type="ECO:0000256" key="3">
    <source>
        <dbReference type="ARBA" id="ARBA00022523"/>
    </source>
</evidence>
<dbReference type="Proteomes" id="UP001489004">
    <property type="component" value="Unassembled WGS sequence"/>
</dbReference>
<protein>
    <recommendedName>
        <fullName evidence="8">Cupin type-1 domain-containing protein</fullName>
    </recommendedName>
</protein>
<evidence type="ECO:0000256" key="1">
    <source>
        <dbReference type="ARBA" id="ARBA00004271"/>
    </source>
</evidence>
<dbReference type="Gene3D" id="2.60.120.10">
    <property type="entry name" value="Jelly Rolls"/>
    <property type="match status" value="1"/>
</dbReference>
<proteinExistence type="inferred from homology"/>
<feature type="binding site" evidence="7">
    <location>
        <position position="271"/>
    </location>
    <ligand>
        <name>Mn(2+)</name>
        <dbReference type="ChEBI" id="CHEBI:29035"/>
    </ligand>
</feature>
<organism evidence="9 10">
    <name type="scientific">[Myrmecia] bisecta</name>
    <dbReference type="NCBI Taxonomy" id="41462"/>
    <lineage>
        <taxon>Eukaryota</taxon>
        <taxon>Viridiplantae</taxon>
        <taxon>Chlorophyta</taxon>
        <taxon>core chlorophytes</taxon>
        <taxon>Trebouxiophyceae</taxon>
        <taxon>Trebouxiales</taxon>
        <taxon>Trebouxiaceae</taxon>
        <taxon>Myrmecia</taxon>
    </lineage>
</organism>
<evidence type="ECO:0000256" key="7">
    <source>
        <dbReference type="PIRSR" id="PIRSR601929-2"/>
    </source>
</evidence>
<evidence type="ECO:0000313" key="9">
    <source>
        <dbReference type="EMBL" id="KAK9829466.1"/>
    </source>
</evidence>
<comment type="subcellular location">
    <subcellularLocation>
        <location evidence="1">Secreted</location>
        <location evidence="1">Extracellular space</location>
        <location evidence="1">Apoplast</location>
    </subcellularLocation>
</comment>
<sequence length="324" mass="34719">MSATPVSQCDRLAGVLNVNYWKGTLEPRPVVDWYLTRVDEAVAATAEEVDGPVTLLAHSAGGWLARVYLLGFGTDRVDRLVTLGSPHNPPSEGVLDQTRGILTHVNNTCPGNYHSELVYVTVAGKYIKGSKLFDRTATWGQRVVGAGYQSVCGDAEVWGDGVVPLPAAHLEGAKQLTLDGVYHSPLGALEAVEDGKPGRPWYGSTGVLDQWLEHVVVDASELRDFKAAVDNVAGTGRDFRLDTAPVLATLPRDGIAQALVTLQPCSVLQPHVHPRASEVYFVLEGALSSGFLEENGGRTILQNVTVNQNALIPQGLVRCPSHSD</sequence>
<dbReference type="Pfam" id="PF00190">
    <property type="entry name" value="Cupin_1"/>
    <property type="match status" value="1"/>
</dbReference>
<keyword evidence="6" id="KW-0479">Metal-binding</keyword>
<dbReference type="Gene3D" id="3.40.50.1820">
    <property type="entry name" value="alpha/beta hydrolase"/>
    <property type="match status" value="1"/>
</dbReference>
<dbReference type="InterPro" id="IPR014710">
    <property type="entry name" value="RmlC-like_jellyroll"/>
</dbReference>
<dbReference type="InterPro" id="IPR001929">
    <property type="entry name" value="Germin"/>
</dbReference>
<dbReference type="InterPro" id="IPR006045">
    <property type="entry name" value="Cupin_1"/>
</dbReference>
<dbReference type="EMBL" id="JALJOR010000001">
    <property type="protein sequence ID" value="KAK9829466.1"/>
    <property type="molecule type" value="Genomic_DNA"/>
</dbReference>
<comment type="caution">
    <text evidence="9">The sequence shown here is derived from an EMBL/GenBank/DDBJ whole genome shotgun (WGS) entry which is preliminary data.</text>
</comment>
<accession>A0AAW1R6W8</accession>
<dbReference type="PRINTS" id="PR00325">
    <property type="entry name" value="GERMIN"/>
</dbReference>
<reference evidence="9 10" key="1">
    <citation type="journal article" date="2024" name="Nat. Commun.">
        <title>Phylogenomics reveals the evolutionary origins of lichenization in chlorophyte algae.</title>
        <authorList>
            <person name="Puginier C."/>
            <person name="Libourel C."/>
            <person name="Otte J."/>
            <person name="Skaloud P."/>
            <person name="Haon M."/>
            <person name="Grisel S."/>
            <person name="Petersen M."/>
            <person name="Berrin J.G."/>
            <person name="Delaux P.M."/>
            <person name="Dal Grande F."/>
            <person name="Keller J."/>
        </authorList>
    </citation>
    <scope>NUCLEOTIDE SEQUENCE [LARGE SCALE GENOMIC DNA]</scope>
    <source>
        <strain evidence="9 10">SAG 2043</strain>
    </source>
</reference>
<feature type="binding site" evidence="6">
    <location>
        <position position="273"/>
    </location>
    <ligand>
        <name>oxalate</name>
        <dbReference type="ChEBI" id="CHEBI:30623"/>
    </ligand>
</feature>
<feature type="binding site" evidence="7">
    <location>
        <position position="273"/>
    </location>
    <ligand>
        <name>Mn(2+)</name>
        <dbReference type="ChEBI" id="CHEBI:29035"/>
    </ligand>
</feature>
<dbReference type="InterPro" id="IPR011051">
    <property type="entry name" value="RmlC_Cupin_sf"/>
</dbReference>
<comment type="similarity">
    <text evidence="2">Belongs to the germin family.</text>
</comment>
<dbReference type="GO" id="GO:0048046">
    <property type="term" value="C:apoplast"/>
    <property type="evidence" value="ECO:0007669"/>
    <property type="project" value="UniProtKB-SubCell"/>
</dbReference>
<feature type="binding site" evidence="6">
    <location>
        <position position="278"/>
    </location>
    <ligand>
        <name>oxalate</name>
        <dbReference type="ChEBI" id="CHEBI:30623"/>
    </ligand>
</feature>
<keyword evidence="4" id="KW-0964">Secreted</keyword>
<keyword evidence="10" id="KW-1185">Reference proteome</keyword>
<dbReference type="AlphaFoldDB" id="A0AAW1R6W8"/>
<dbReference type="PANTHER" id="PTHR47909:SF2">
    <property type="entry name" value="GPI INOSITOL-DEACYLASE"/>
    <property type="match status" value="1"/>
</dbReference>
<evidence type="ECO:0000259" key="8">
    <source>
        <dbReference type="Pfam" id="PF00190"/>
    </source>
</evidence>
<dbReference type="PANTHER" id="PTHR47909">
    <property type="entry name" value="ALPHA/BETA-HYDROLASES SUPERFAMILY PROTEIN"/>
    <property type="match status" value="1"/>
</dbReference>
<name>A0AAW1R6W8_9CHLO</name>
<gene>
    <name evidence="9" type="ORF">WJX72_006040</name>
</gene>
<dbReference type="InterPro" id="IPR029058">
    <property type="entry name" value="AB_hydrolase_fold"/>
</dbReference>
<dbReference type="SUPFAM" id="SSF53474">
    <property type="entry name" value="alpha/beta-Hydrolases"/>
    <property type="match status" value="1"/>
</dbReference>
<keyword evidence="3" id="KW-0052">Apoplast</keyword>
<evidence type="ECO:0000256" key="6">
    <source>
        <dbReference type="PIRSR" id="PIRSR601929-1"/>
    </source>
</evidence>
<evidence type="ECO:0000256" key="4">
    <source>
        <dbReference type="ARBA" id="ARBA00022525"/>
    </source>
</evidence>
<dbReference type="SUPFAM" id="SSF51182">
    <property type="entry name" value="RmlC-like cupins"/>
    <property type="match status" value="1"/>
</dbReference>
<feature type="domain" description="Cupin type-1" evidence="8">
    <location>
        <begin position="254"/>
        <end position="317"/>
    </location>
</feature>
<feature type="binding site" evidence="7">
    <location>
        <position position="278"/>
    </location>
    <ligand>
        <name>Mn(2+)</name>
        <dbReference type="ChEBI" id="CHEBI:29035"/>
    </ligand>
</feature>
<evidence type="ECO:0000313" key="10">
    <source>
        <dbReference type="Proteomes" id="UP001489004"/>
    </source>
</evidence>
<evidence type="ECO:0000256" key="5">
    <source>
        <dbReference type="ARBA" id="ARBA00023211"/>
    </source>
</evidence>
<dbReference type="GO" id="GO:0030145">
    <property type="term" value="F:manganese ion binding"/>
    <property type="evidence" value="ECO:0007669"/>
    <property type="project" value="InterPro"/>
</dbReference>